<dbReference type="EMBL" id="JADNYJ010000074">
    <property type="protein sequence ID" value="KAF8890841.1"/>
    <property type="molecule type" value="Genomic_DNA"/>
</dbReference>
<organism evidence="2 3">
    <name type="scientific">Gymnopilus junonius</name>
    <name type="common">Spectacular rustgill mushroom</name>
    <name type="synonym">Gymnopilus spectabilis subsp. junonius</name>
    <dbReference type="NCBI Taxonomy" id="109634"/>
    <lineage>
        <taxon>Eukaryota</taxon>
        <taxon>Fungi</taxon>
        <taxon>Dikarya</taxon>
        <taxon>Basidiomycota</taxon>
        <taxon>Agaricomycotina</taxon>
        <taxon>Agaricomycetes</taxon>
        <taxon>Agaricomycetidae</taxon>
        <taxon>Agaricales</taxon>
        <taxon>Agaricineae</taxon>
        <taxon>Hymenogastraceae</taxon>
        <taxon>Gymnopilus</taxon>
    </lineage>
</organism>
<dbReference type="AlphaFoldDB" id="A0A9P5TL14"/>
<accession>A0A9P5TL14</accession>
<evidence type="ECO:0000256" key="1">
    <source>
        <dbReference type="SAM" id="Phobius"/>
    </source>
</evidence>
<feature type="transmembrane region" description="Helical" evidence="1">
    <location>
        <begin position="288"/>
        <end position="305"/>
    </location>
</feature>
<reference evidence="2" key="1">
    <citation type="submission" date="2020-11" db="EMBL/GenBank/DDBJ databases">
        <authorList>
            <consortium name="DOE Joint Genome Institute"/>
            <person name="Ahrendt S."/>
            <person name="Riley R."/>
            <person name="Andreopoulos W."/>
            <person name="LaButti K."/>
            <person name="Pangilinan J."/>
            <person name="Ruiz-duenas F.J."/>
            <person name="Barrasa J.M."/>
            <person name="Sanchez-Garcia M."/>
            <person name="Camarero S."/>
            <person name="Miyauchi S."/>
            <person name="Serrano A."/>
            <person name="Linde D."/>
            <person name="Babiker R."/>
            <person name="Drula E."/>
            <person name="Ayuso-Fernandez I."/>
            <person name="Pacheco R."/>
            <person name="Padilla G."/>
            <person name="Ferreira P."/>
            <person name="Barriuso J."/>
            <person name="Kellner H."/>
            <person name="Castanera R."/>
            <person name="Alfaro M."/>
            <person name="Ramirez L."/>
            <person name="Pisabarro A.G."/>
            <person name="Kuo A."/>
            <person name="Tritt A."/>
            <person name="Lipzen A."/>
            <person name="He G."/>
            <person name="Yan M."/>
            <person name="Ng V."/>
            <person name="Cullen D."/>
            <person name="Martin F."/>
            <person name="Rosso M.-N."/>
            <person name="Henrissat B."/>
            <person name="Hibbett D."/>
            <person name="Martinez A.T."/>
            <person name="Grigoriev I.V."/>
        </authorList>
    </citation>
    <scope>NUCLEOTIDE SEQUENCE</scope>
    <source>
        <strain evidence="2">AH 44721</strain>
    </source>
</reference>
<proteinExistence type="predicted"/>
<feature type="transmembrane region" description="Helical" evidence="1">
    <location>
        <begin position="144"/>
        <end position="161"/>
    </location>
</feature>
<dbReference type="Proteomes" id="UP000724874">
    <property type="component" value="Unassembled WGS sequence"/>
</dbReference>
<dbReference type="OrthoDB" id="4141464at2759"/>
<evidence type="ECO:0000313" key="2">
    <source>
        <dbReference type="EMBL" id="KAF8890841.1"/>
    </source>
</evidence>
<sequence>MAIETTPPRPYTSSRVKTPRVHWLDNLRTFLIILLIFHHAALEVVQTSLDGGYFLVVPESGDREREGLQGVHVPASQDRRSSTCVDLVWRNLFIRFLQKIGLGEVFDLHDHYKATTRMVGPVGFHYSHLDISRLFRKMVSSRRGFILTACLGVRFYIGHYYRTFVFDIREYPNSPAAFVIAYIAGVGFPSIKQYLLFDLRKSIIAMVHSELFAYVSLGIAQDLMPALGRSIQLRDRFSSIVFFTDPGLNMHTIFYVLWTTFVFHAFVRQASFTKKDWGLWTKHTYPQTYIHILSIVLVLHFLPHSGPLSDVVLQVVIPGTVAILISWAVVLLPILATRSISSRR</sequence>
<feature type="transmembrane region" description="Helical" evidence="1">
    <location>
        <begin position="248"/>
        <end position="267"/>
    </location>
</feature>
<gene>
    <name evidence="2" type="ORF">CPB84DRAFT_1784667</name>
</gene>
<protein>
    <recommendedName>
        <fullName evidence="4">Acyltransferase 3 domain-containing protein</fullName>
    </recommendedName>
</protein>
<feature type="transmembrane region" description="Helical" evidence="1">
    <location>
        <begin position="211"/>
        <end position="228"/>
    </location>
</feature>
<evidence type="ECO:0008006" key="4">
    <source>
        <dbReference type="Google" id="ProtNLM"/>
    </source>
</evidence>
<name>A0A9P5TL14_GYMJU</name>
<feature type="transmembrane region" description="Helical" evidence="1">
    <location>
        <begin position="173"/>
        <end position="191"/>
    </location>
</feature>
<keyword evidence="1" id="KW-0472">Membrane</keyword>
<comment type="caution">
    <text evidence="2">The sequence shown here is derived from an EMBL/GenBank/DDBJ whole genome shotgun (WGS) entry which is preliminary data.</text>
</comment>
<feature type="transmembrane region" description="Helical" evidence="1">
    <location>
        <begin position="311"/>
        <end position="336"/>
    </location>
</feature>
<keyword evidence="1" id="KW-1133">Transmembrane helix</keyword>
<keyword evidence="1" id="KW-0812">Transmembrane</keyword>
<evidence type="ECO:0000313" key="3">
    <source>
        <dbReference type="Proteomes" id="UP000724874"/>
    </source>
</evidence>
<keyword evidence="3" id="KW-1185">Reference proteome</keyword>